<organism evidence="1 2">
    <name type="scientific">Hymenobacter fodinae</name>
    <dbReference type="NCBI Taxonomy" id="2510796"/>
    <lineage>
        <taxon>Bacteria</taxon>
        <taxon>Pseudomonadati</taxon>
        <taxon>Bacteroidota</taxon>
        <taxon>Cytophagia</taxon>
        <taxon>Cytophagales</taxon>
        <taxon>Hymenobacteraceae</taxon>
        <taxon>Hymenobacter</taxon>
    </lineage>
</organism>
<evidence type="ECO:0000313" key="1">
    <source>
        <dbReference type="EMBL" id="TGE09665.1"/>
    </source>
</evidence>
<dbReference type="Proteomes" id="UP000298337">
    <property type="component" value="Unassembled WGS sequence"/>
</dbReference>
<name>A0A4Z0PAM1_9BACT</name>
<protein>
    <submittedName>
        <fullName evidence="1">Uncharacterized protein</fullName>
    </submittedName>
</protein>
<proteinExistence type="predicted"/>
<gene>
    <name evidence="1" type="ORF">EU556_02180</name>
</gene>
<reference evidence="1 2" key="1">
    <citation type="submission" date="2019-04" db="EMBL/GenBank/DDBJ databases">
        <authorList>
            <person name="Feng G."/>
            <person name="Zhang J."/>
            <person name="Zhu H."/>
        </authorList>
    </citation>
    <scope>NUCLEOTIDE SEQUENCE [LARGE SCALE GENOMIC DNA]</scope>
    <source>
        <strain evidence="1 2">92R-1</strain>
    </source>
</reference>
<dbReference type="EMBL" id="SRLA01000001">
    <property type="protein sequence ID" value="TGE09665.1"/>
    <property type="molecule type" value="Genomic_DNA"/>
</dbReference>
<dbReference type="AlphaFoldDB" id="A0A4Z0PAM1"/>
<dbReference type="OrthoDB" id="882867at2"/>
<sequence>METLPLARIGNFRLGELLDIGFEVNAVLLRNRFGFSTGMVRIPYEDLQLLRAPERFQVTRFSEPEFSPGLFMAGGVEIELQAYWADQLLKHMAAAPVA</sequence>
<comment type="caution">
    <text evidence="1">The sequence shown here is derived from an EMBL/GenBank/DDBJ whole genome shotgun (WGS) entry which is preliminary data.</text>
</comment>
<accession>A0A4Z0PAM1</accession>
<dbReference type="RefSeq" id="WP_135430578.1">
    <property type="nucleotide sequence ID" value="NZ_SRLA01000001.1"/>
</dbReference>
<keyword evidence="2" id="KW-1185">Reference proteome</keyword>
<evidence type="ECO:0000313" key="2">
    <source>
        <dbReference type="Proteomes" id="UP000298337"/>
    </source>
</evidence>